<comment type="similarity">
    <text evidence="3 9">Belongs to the SNF8 family.</text>
</comment>
<gene>
    <name evidence="11" type="ORF">PTSG_02615</name>
</gene>
<proteinExistence type="inferred from homology"/>
<dbReference type="OMA" id="QIVEVCM"/>
<accession>F2U2T5</accession>
<evidence type="ECO:0000256" key="5">
    <source>
        <dbReference type="ARBA" id="ARBA00022490"/>
    </source>
</evidence>
<evidence type="ECO:0000313" key="12">
    <source>
        <dbReference type="Proteomes" id="UP000007799"/>
    </source>
</evidence>
<dbReference type="FunCoup" id="F2U2T5">
    <property type="interactions" value="1441"/>
</dbReference>
<dbReference type="PIRSF" id="PIRSF017215">
    <property type="entry name" value="ESCRT2_Vps22"/>
    <property type="match status" value="1"/>
</dbReference>
<comment type="subcellular location">
    <subcellularLocation>
        <location evidence="2">Cytoplasm</location>
    </subcellularLocation>
    <subcellularLocation>
        <location evidence="1">Endosome membrane</location>
        <topology evidence="1">Peripheral membrane protein</topology>
    </subcellularLocation>
</comment>
<evidence type="ECO:0000256" key="3">
    <source>
        <dbReference type="ARBA" id="ARBA00009834"/>
    </source>
</evidence>
<evidence type="ECO:0000313" key="11">
    <source>
        <dbReference type="EMBL" id="EGD81929.1"/>
    </source>
</evidence>
<evidence type="ECO:0000256" key="1">
    <source>
        <dbReference type="ARBA" id="ARBA00004481"/>
    </source>
</evidence>
<dbReference type="Gene3D" id="1.10.10.10">
    <property type="entry name" value="Winged helix-like DNA-binding domain superfamily/Winged helix DNA-binding domain"/>
    <property type="match status" value="2"/>
</dbReference>
<dbReference type="AlphaFoldDB" id="F2U2T5"/>
<dbReference type="FunFam" id="1.10.10.10:FF:000085">
    <property type="entry name" value="Vacuolar-sorting protein SNF8"/>
    <property type="match status" value="1"/>
</dbReference>
<dbReference type="GeneID" id="16076700"/>
<evidence type="ECO:0000256" key="2">
    <source>
        <dbReference type="ARBA" id="ARBA00004496"/>
    </source>
</evidence>
<dbReference type="InterPro" id="IPR036390">
    <property type="entry name" value="WH_DNA-bd_sf"/>
</dbReference>
<organism evidence="12">
    <name type="scientific">Salpingoeca rosetta (strain ATCC 50818 / BSB-021)</name>
    <dbReference type="NCBI Taxonomy" id="946362"/>
    <lineage>
        <taxon>Eukaryota</taxon>
        <taxon>Choanoflagellata</taxon>
        <taxon>Craspedida</taxon>
        <taxon>Salpingoecidae</taxon>
        <taxon>Salpingoeca</taxon>
    </lineage>
</organism>
<dbReference type="RefSeq" id="XP_004996112.1">
    <property type="nucleotide sequence ID" value="XM_004996055.1"/>
</dbReference>
<dbReference type="InterPro" id="IPR040608">
    <property type="entry name" value="Snf8/Vps36"/>
</dbReference>
<dbReference type="InParanoid" id="F2U2T5"/>
<evidence type="ECO:0000256" key="7">
    <source>
        <dbReference type="ARBA" id="ARBA00022927"/>
    </source>
</evidence>
<dbReference type="PANTHER" id="PTHR12806:SF0">
    <property type="entry name" value="VACUOLAR-SORTING PROTEIN SNF8"/>
    <property type="match status" value="1"/>
</dbReference>
<evidence type="ECO:0000256" key="4">
    <source>
        <dbReference type="ARBA" id="ARBA00022448"/>
    </source>
</evidence>
<dbReference type="Pfam" id="PF04157">
    <property type="entry name" value="EAP30"/>
    <property type="match status" value="1"/>
</dbReference>
<keyword evidence="8" id="KW-0472">Membrane</keyword>
<sequence>MPRKVKGVRGLKMREARKAEAQALGEKSKQEQAQEMHKQLGIFKENLEEFARKYKKEIKRSPDFRGDFQRMCHQIGVDPLASNKGFWSQLLGVGDFYYELGVQVVEACMATRGLNGGVIDIAELLNAVNTRRGSHVQRVATGDVEEAVARLQVLGSGFRVVKVDNRRVVVSQPKELNADHMAIFNRAKDCGYVTAEALCADLKWTNDRAQTALGELVQRGVAWVDEQAAPHEYWVPGLMAGSSQM</sequence>
<dbReference type="eggNOG" id="KOG3341">
    <property type="taxonomic scope" value="Eukaryota"/>
</dbReference>
<dbReference type="InterPro" id="IPR016689">
    <property type="entry name" value="ESCRT-2_cplx_Snf8"/>
</dbReference>
<dbReference type="STRING" id="946362.F2U2T5"/>
<feature type="compositionally biased region" description="Basic residues" evidence="10">
    <location>
        <begin position="1"/>
        <end position="11"/>
    </location>
</feature>
<dbReference type="GO" id="GO:0000814">
    <property type="term" value="C:ESCRT II complex"/>
    <property type="evidence" value="ECO:0007669"/>
    <property type="project" value="UniProtKB-UniRule"/>
</dbReference>
<keyword evidence="6" id="KW-0967">Endosome</keyword>
<evidence type="ECO:0000256" key="10">
    <source>
        <dbReference type="SAM" id="MobiDB-lite"/>
    </source>
</evidence>
<keyword evidence="5" id="KW-0963">Cytoplasm</keyword>
<evidence type="ECO:0008006" key="13">
    <source>
        <dbReference type="Google" id="ProtNLM"/>
    </source>
</evidence>
<evidence type="ECO:0000256" key="6">
    <source>
        <dbReference type="ARBA" id="ARBA00022753"/>
    </source>
</evidence>
<dbReference type="KEGG" id="sre:PTSG_02615"/>
<protein>
    <recommendedName>
        <fullName evidence="13">Vacuolar-sorting protein SNF8</fullName>
    </recommendedName>
</protein>
<dbReference type="FunFam" id="1.10.10.10:FF:000397">
    <property type="entry name" value="Vacuolar-sorting protein SNF8"/>
    <property type="match status" value="1"/>
</dbReference>
<evidence type="ECO:0000256" key="8">
    <source>
        <dbReference type="ARBA" id="ARBA00023136"/>
    </source>
</evidence>
<dbReference type="OrthoDB" id="283883at2759"/>
<comment type="subunit">
    <text evidence="9">Component of the endosomal sorting complex required for transport II (ESCRT-II).</text>
</comment>
<keyword evidence="4 9" id="KW-0813">Transport</keyword>
<keyword evidence="12" id="KW-1185">Reference proteome</keyword>
<dbReference type="SUPFAM" id="SSF46785">
    <property type="entry name" value="Winged helix' DNA-binding domain"/>
    <property type="match status" value="2"/>
</dbReference>
<name>F2U2T5_SALR5</name>
<dbReference type="Proteomes" id="UP000007799">
    <property type="component" value="Unassembled WGS sequence"/>
</dbReference>
<feature type="region of interest" description="Disordered" evidence="10">
    <location>
        <begin position="1"/>
        <end position="31"/>
    </location>
</feature>
<evidence type="ECO:0000256" key="9">
    <source>
        <dbReference type="PIRNR" id="PIRNR017215"/>
    </source>
</evidence>
<dbReference type="InterPro" id="IPR036388">
    <property type="entry name" value="WH-like_DNA-bd_sf"/>
</dbReference>
<feature type="compositionally biased region" description="Basic and acidic residues" evidence="10">
    <location>
        <begin position="12"/>
        <end position="31"/>
    </location>
</feature>
<reference evidence="11" key="1">
    <citation type="submission" date="2009-08" db="EMBL/GenBank/DDBJ databases">
        <title>Annotation of Salpingoeca rosetta.</title>
        <authorList>
            <consortium name="The Broad Institute Genome Sequencing Platform"/>
            <person name="Russ C."/>
            <person name="Cuomo C."/>
            <person name="Burger G."/>
            <person name="Gray M.W."/>
            <person name="Holland P.W.H."/>
            <person name="King N."/>
            <person name="Lang F.B.F."/>
            <person name="Roger A.J."/>
            <person name="Ruiz-Trillo I."/>
            <person name="Young S.K."/>
            <person name="Zeng Q."/>
            <person name="Gargeya S."/>
            <person name="Alvarado L."/>
            <person name="Berlin A."/>
            <person name="Chapman S.B."/>
            <person name="Chen Z."/>
            <person name="Freedman E."/>
            <person name="Gellesch M."/>
            <person name="Goldberg J."/>
            <person name="Griggs A."/>
            <person name="Gujja S."/>
            <person name="Heilman E."/>
            <person name="Heiman D."/>
            <person name="Howarth C."/>
            <person name="Mehta T."/>
            <person name="Neiman D."/>
            <person name="Pearson M."/>
            <person name="Roberts A."/>
            <person name="Saif S."/>
            <person name="Shea T."/>
            <person name="Shenoy N."/>
            <person name="Sisk P."/>
            <person name="Stolte C."/>
            <person name="Sykes S."/>
            <person name="White J."/>
            <person name="Yandava C."/>
            <person name="Haas B."/>
            <person name="Nusbaum C."/>
            <person name="Birren B."/>
        </authorList>
    </citation>
    <scope>NUCLEOTIDE SEQUENCE [LARGE SCALE GENOMIC DNA]</scope>
    <source>
        <strain evidence="11">ATCC 50818</strain>
    </source>
</reference>
<keyword evidence="7 9" id="KW-0653">Protein transport</keyword>
<dbReference type="PANTHER" id="PTHR12806">
    <property type="entry name" value="EAP30 SUBUNIT OF ELL COMPLEX"/>
    <property type="match status" value="1"/>
</dbReference>
<dbReference type="GO" id="GO:0043328">
    <property type="term" value="P:protein transport to vacuole involved in ubiquitin-dependent protein catabolic process via the multivesicular body sorting pathway"/>
    <property type="evidence" value="ECO:0007669"/>
    <property type="project" value="TreeGrafter"/>
</dbReference>
<comment type="function">
    <text evidence="9">Component of the endosomal sorting complex required for transport II (ESCRT-II), which is required for multivesicular body (MVB) formation and sorting of endosomal cargo proteins into MVBs.</text>
</comment>
<dbReference type="EMBL" id="GL832960">
    <property type="protein sequence ID" value="EGD81929.1"/>
    <property type="molecule type" value="Genomic_DNA"/>
</dbReference>
<dbReference type="Gene3D" id="6.10.140.180">
    <property type="match status" value="1"/>
</dbReference>